<reference evidence="2" key="1">
    <citation type="journal article" date="2022" name="bioRxiv">
        <title>Sequencing and chromosome-scale assembly of the giantPleurodeles waltlgenome.</title>
        <authorList>
            <person name="Brown T."/>
            <person name="Elewa A."/>
            <person name="Iarovenko S."/>
            <person name="Subramanian E."/>
            <person name="Araus A.J."/>
            <person name="Petzold A."/>
            <person name="Susuki M."/>
            <person name="Suzuki K.-i.T."/>
            <person name="Hayashi T."/>
            <person name="Toyoda A."/>
            <person name="Oliveira C."/>
            <person name="Osipova E."/>
            <person name="Leigh N.D."/>
            <person name="Simon A."/>
            <person name="Yun M.H."/>
        </authorList>
    </citation>
    <scope>NUCLEOTIDE SEQUENCE</scope>
    <source>
        <strain evidence="2">20211129_DDA</strain>
        <tissue evidence="2">Liver</tissue>
    </source>
</reference>
<dbReference type="PROSITE" id="PS51257">
    <property type="entry name" value="PROKAR_LIPOPROTEIN"/>
    <property type="match status" value="1"/>
</dbReference>
<dbReference type="AlphaFoldDB" id="A0AAV7THZ6"/>
<evidence type="ECO:0000313" key="3">
    <source>
        <dbReference type="Proteomes" id="UP001066276"/>
    </source>
</evidence>
<organism evidence="2 3">
    <name type="scientific">Pleurodeles waltl</name>
    <name type="common">Iberian ribbed newt</name>
    <dbReference type="NCBI Taxonomy" id="8319"/>
    <lineage>
        <taxon>Eukaryota</taxon>
        <taxon>Metazoa</taxon>
        <taxon>Chordata</taxon>
        <taxon>Craniata</taxon>
        <taxon>Vertebrata</taxon>
        <taxon>Euteleostomi</taxon>
        <taxon>Amphibia</taxon>
        <taxon>Batrachia</taxon>
        <taxon>Caudata</taxon>
        <taxon>Salamandroidea</taxon>
        <taxon>Salamandridae</taxon>
        <taxon>Pleurodelinae</taxon>
        <taxon>Pleurodeles</taxon>
    </lineage>
</organism>
<evidence type="ECO:0000313" key="2">
    <source>
        <dbReference type="EMBL" id="KAJ1176260.1"/>
    </source>
</evidence>
<gene>
    <name evidence="2" type="ORF">NDU88_001542</name>
</gene>
<comment type="caution">
    <text evidence="2">The sequence shown here is derived from an EMBL/GenBank/DDBJ whole genome shotgun (WGS) entry which is preliminary data.</text>
</comment>
<accession>A0AAV7THZ6</accession>
<evidence type="ECO:0000256" key="1">
    <source>
        <dbReference type="SAM" id="MobiDB-lite"/>
    </source>
</evidence>
<protein>
    <submittedName>
        <fullName evidence="2">Uncharacterized protein</fullName>
    </submittedName>
</protein>
<keyword evidence="3" id="KW-1185">Reference proteome</keyword>
<dbReference type="Proteomes" id="UP001066276">
    <property type="component" value="Chromosome 3_2"/>
</dbReference>
<name>A0AAV7THZ6_PLEWA</name>
<proteinExistence type="predicted"/>
<feature type="region of interest" description="Disordered" evidence="1">
    <location>
        <begin position="76"/>
        <end position="99"/>
    </location>
</feature>
<dbReference type="EMBL" id="JANPWB010000006">
    <property type="protein sequence ID" value="KAJ1176260.1"/>
    <property type="molecule type" value="Genomic_DNA"/>
</dbReference>
<sequence>MVREEALHAPRPTGRAASGVAAAVLACSPPRRVSSNELAVSVRRWERGCGEMGLGGGRGRGIPSRRVQKAPEIVLRVGPSAKGNGSGLASRRSRERRGG</sequence>